<feature type="compositionally biased region" description="Polar residues" evidence="2">
    <location>
        <begin position="1861"/>
        <end position="1879"/>
    </location>
</feature>
<keyword evidence="3" id="KW-0812">Transmembrane</keyword>
<dbReference type="OrthoDB" id="5423371at2759"/>
<dbReference type="GeneID" id="39876692"/>
<evidence type="ECO:0000256" key="2">
    <source>
        <dbReference type="SAM" id="MobiDB-lite"/>
    </source>
</evidence>
<protein>
    <recommendedName>
        <fullName evidence="6">C3H1-type domain-containing protein</fullName>
    </recommendedName>
</protein>
<comment type="caution">
    <text evidence="4">The sequence shown here is derived from an EMBL/GenBank/DDBJ whole genome shotgun (WGS) entry which is preliminary data.</text>
</comment>
<accession>A0A2H6KIV1</accession>
<dbReference type="VEuPathDB" id="PiroplasmaDB:BOVATA_044150"/>
<reference evidence="4 5" key="1">
    <citation type="journal article" date="2017" name="BMC Genomics">
        <title>Whole-genome assembly of Babesia ovata and comparative genomics between closely related pathogens.</title>
        <authorList>
            <person name="Yamagishi J."/>
            <person name="Asada M."/>
            <person name="Hakimi H."/>
            <person name="Tanaka T.Q."/>
            <person name="Sugimoto C."/>
            <person name="Kawazu S."/>
        </authorList>
    </citation>
    <scope>NUCLEOTIDE SEQUENCE [LARGE SCALE GENOMIC DNA]</scope>
    <source>
        <strain evidence="4 5">Miyake</strain>
    </source>
</reference>
<gene>
    <name evidence="4" type="ORF">BOVATA_044150</name>
</gene>
<dbReference type="PANTHER" id="PTHR45615:SF80">
    <property type="entry name" value="GRIP DOMAIN-CONTAINING PROTEIN"/>
    <property type="match status" value="1"/>
</dbReference>
<dbReference type="Proteomes" id="UP000236319">
    <property type="component" value="Unassembled WGS sequence"/>
</dbReference>
<evidence type="ECO:0000256" key="3">
    <source>
        <dbReference type="SAM" id="Phobius"/>
    </source>
</evidence>
<keyword evidence="5" id="KW-1185">Reference proteome</keyword>
<feature type="transmembrane region" description="Helical" evidence="3">
    <location>
        <begin position="1957"/>
        <end position="1980"/>
    </location>
</feature>
<evidence type="ECO:0000313" key="4">
    <source>
        <dbReference type="EMBL" id="GBE62922.1"/>
    </source>
</evidence>
<feature type="region of interest" description="Disordered" evidence="2">
    <location>
        <begin position="1852"/>
        <end position="1884"/>
    </location>
</feature>
<evidence type="ECO:0000256" key="1">
    <source>
        <dbReference type="SAM" id="Coils"/>
    </source>
</evidence>
<proteinExistence type="predicted"/>
<dbReference type="EMBL" id="BDSA01000008">
    <property type="protein sequence ID" value="GBE62922.1"/>
    <property type="molecule type" value="Genomic_DNA"/>
</dbReference>
<dbReference type="RefSeq" id="XP_028869165.1">
    <property type="nucleotide sequence ID" value="XM_029013332.1"/>
</dbReference>
<feature type="compositionally biased region" description="Polar residues" evidence="2">
    <location>
        <begin position="1574"/>
        <end position="1590"/>
    </location>
</feature>
<evidence type="ECO:0008006" key="6">
    <source>
        <dbReference type="Google" id="ProtNLM"/>
    </source>
</evidence>
<keyword evidence="3" id="KW-0472">Membrane</keyword>
<keyword evidence="3" id="KW-1133">Transmembrane helix</keyword>
<feature type="coiled-coil region" evidence="1">
    <location>
        <begin position="531"/>
        <end position="576"/>
    </location>
</feature>
<dbReference type="PANTHER" id="PTHR45615">
    <property type="entry name" value="MYOSIN HEAVY CHAIN, NON-MUSCLE"/>
    <property type="match status" value="1"/>
</dbReference>
<dbReference type="Gene3D" id="1.20.120.20">
    <property type="entry name" value="Apolipoprotein"/>
    <property type="match status" value="1"/>
</dbReference>
<keyword evidence="1" id="KW-0175">Coiled coil</keyword>
<organism evidence="4 5">
    <name type="scientific">Babesia ovata</name>
    <dbReference type="NCBI Taxonomy" id="189622"/>
    <lineage>
        <taxon>Eukaryota</taxon>
        <taxon>Sar</taxon>
        <taxon>Alveolata</taxon>
        <taxon>Apicomplexa</taxon>
        <taxon>Aconoidasida</taxon>
        <taxon>Piroplasmida</taxon>
        <taxon>Babesiidae</taxon>
        <taxon>Babesia</taxon>
    </lineage>
</organism>
<feature type="coiled-coil region" evidence="1">
    <location>
        <begin position="42"/>
        <end position="72"/>
    </location>
</feature>
<feature type="coiled-coil region" evidence="1">
    <location>
        <begin position="155"/>
        <end position="256"/>
    </location>
</feature>
<name>A0A2H6KIV1_9APIC</name>
<evidence type="ECO:0000313" key="5">
    <source>
        <dbReference type="Proteomes" id="UP000236319"/>
    </source>
</evidence>
<sequence>MVEIRKALRSWAIQKADTSLGDREKELKCPDEYYTNYEQCHCNVKQKEIDEAKNAVESVKNSENESKLLELKFDKEKHYNEVHYLTEDARNKALGDIDARRISLGQLAGQLMGFIGKSEEVQNALVKGLQSNVNQLDKLLKASCGDKGCCEYNDEKFIKEQLKSVQNNFKEAEKDDKRLNNILADGNITQLQSQLVQPKKQIQQKIDELNQRISELKKADENAKKSGQSLQNASEIDKLNKDLDSHNASKRSLETLSGICGYAVSLIQKPKNDGECKDILDKLCSGLENFLGFNPESKGYSGTGIVYSDLDRLCDGVMAFLHGVLQDVHTKQPYNVGKTILHENVLSHFNGNLCSGHNGFKSVIETVAQGVGRYNEGVKASNKKVSEPITDILLQVGEEFKKKVSDVLKDNVVAGDANKKIQQAKWDVDMRLEECQENARTFNDTLNVDKHTDIKQAINDLNPTLALRVNNALRAVSHESDRLKALSDKQKIDLQAATEKITEVMKKHGKEVNCKVTDQVSVLVDYLKRKVEEILRLLEGINKRLQDYVAELGRWFDKANDAIKVAEKKVEAILNQVNGSSKNAFETAATLVQSAAEQMGEVVEAGKKRVAQDVAAALEKVKGVNLALKTDLKLLKEQVAEGIRTYVQGYVSAIRSVVIKIKGGSRDKKGLQGIKDRVRGCATDFKTNFQKAIGEMVKTLVDSDGIQKLLAWYFDNNRHTTLNGKNLNNLTDAIKNQFKTITSTSPAIKASDDVQDTLQSIQKYLEGYAAAVNGKLNGGMSGFIRDMFASHLSGSTYSYDQHLEKTIKTILTAAHSTVERVNEELKSLTTDDAPPIFNLGKNINDAFSAADGIVNKLKTAVTNGAVDLATASAITPNGPYNLEDRIDLKVNAVLDYIIGKEDLQGKVPIKTTIFGAYKNYINQDTPVTSATKPDQLKGHLPEAINTIQTELTKALQPIDQAYATLFLQVSDINSSVSQLCHAINEAAGKEQTDPQYKDSIKKRLSDLKALINDDVATINGKKHKGLSKIHAELDELRSSLMSGPMKKAQDFIRKEVSTIKLQTLTCIHKYVDQKVTEAENALTAQAQKQYVTSIQAMLKAFCEKVEKDLHGLPEEIAADLEKGHKWFMDRFDRHFVAKVDEIKAIENIIPMSMPKKESPLSKGAEILKEASRDLFAKLKAQKDFDSDYKLTRSLNAALTKLLGGLTTSQHFDDAFSKNLESVKNELHKFQASKFGDGDYPWLLESFRKGFNAFTGEMEKAYVSYYSGRTIKWNSAGEAERNKYAEICVTIMRILYTDLFRLKAELDGSDTKWTAYNIYNPRKSTHSLHKLFFRDSGYDPSLPGNTAHGELNHKTVFTGKQIKGLLDHVLPGASQLKITIKNKQHSDVNVLQIIQYLNNHVNKYYDACHLRLPSSTKYPCSIRDILSWFSGLPHTAVYGKVFNHCHQLLKKDASYQNDPVLKPLLDLDLFSYIVYTCRKSHDVLAAIQGHGNGAPNADYPYASNFCDNSRSLYYPSEVSALLDMLYDVVKRLCYALYFLYTQCLNGASASNGWRGCAYGQAIPSPRWQCKGHPNTKPSDQPNSHSTDQPNCQPTSPLQGYLTDTLPGWLPHRLTSVGCSAKCATCTKASRGQQCITPMGFWDLYDAGSIVGSGKDICKLLADLCADADAVLFKLYRGLSLLSPSPPKTLGDMTSFFCHLLRLWDSSKKFAANSELTYHMNDKTIPNCFPLQPTLHGSPDASQLTNALRDLYYYKDGHNGKAAKDDTHCDLSSLVASSTLCLGRLCTPYLQPLCHDGSHTYALKHANLYLSWLTYLPFDFYNLLKSLFDAFCNIDCKASGCPSCNCPTGKHGVTEPNPEPNGKPNTEASTSPSAQPTSEPNAQPKPGCHCQSIVQCTGVQPMLFKYGLTFGNPERLMNGSSRKTCDNFCAQLKKVIESDHFRKLFKVIDNFIWAIRTPFSYLLVTLWSLSLLYLLHIAVVRLDVLRIRSHLRSPSSHRIAAQSLLAAARVKALANVKYFSP</sequence>
<feature type="region of interest" description="Disordered" evidence="2">
    <location>
        <begin position="1568"/>
        <end position="1590"/>
    </location>
</feature>